<accession>K5WNM1</accession>
<organism evidence="1 2">
    <name type="scientific">Phanerochaete carnosa (strain HHB-10118-sp)</name>
    <name type="common">White-rot fungus</name>
    <name type="synonym">Peniophora carnosa</name>
    <dbReference type="NCBI Taxonomy" id="650164"/>
    <lineage>
        <taxon>Eukaryota</taxon>
        <taxon>Fungi</taxon>
        <taxon>Dikarya</taxon>
        <taxon>Basidiomycota</taxon>
        <taxon>Agaricomycotina</taxon>
        <taxon>Agaricomycetes</taxon>
        <taxon>Polyporales</taxon>
        <taxon>Phanerochaetaceae</taxon>
        <taxon>Phanerochaete</taxon>
    </lineage>
</organism>
<gene>
    <name evidence="1" type="ORF">PHACADRAFT_179963</name>
</gene>
<dbReference type="InParanoid" id="K5WNM1"/>
<dbReference type="RefSeq" id="XP_007390230.1">
    <property type="nucleotide sequence ID" value="XM_007390168.1"/>
</dbReference>
<dbReference type="AlphaFoldDB" id="K5WNM1"/>
<dbReference type="OrthoDB" id="2742759at2759"/>
<dbReference type="Proteomes" id="UP000008370">
    <property type="component" value="Unassembled WGS sequence"/>
</dbReference>
<keyword evidence="2" id="KW-1185">Reference proteome</keyword>
<dbReference type="KEGG" id="pco:PHACADRAFT_179963"/>
<evidence type="ECO:0008006" key="3">
    <source>
        <dbReference type="Google" id="ProtNLM"/>
    </source>
</evidence>
<dbReference type="HOGENOM" id="CLU_669220_0_0_1"/>
<evidence type="ECO:0000313" key="2">
    <source>
        <dbReference type="Proteomes" id="UP000008370"/>
    </source>
</evidence>
<protein>
    <recommendedName>
        <fullName evidence="3">Fungal-type protein kinase domain-containing protein</fullName>
    </recommendedName>
</protein>
<proteinExistence type="predicted"/>
<sequence>MDMDEFYREAPDFLLHAFGAKLVGDFAKAISGILYRLKSILTNASVKKGEETKTYEPIAEAANTMLQELKLPFFLAITYTYSKSGVHDLKPNLILYSTSQPGMPYPEASYYLKKKVEHKAKEHHVAIIKVNTDPRLAPFTFGGKPFTVTLKDQPQCSTTSPPDGRDSCAQMISYVMEVHIRQHRCFLFTAFIQERYVCFMRWDCSVENPEPLLMFFWCLSKCSDEERGYDSTATLVGDILPGRALTTELRKLEEKYKSNKWITKYIKEATKDTKKYSWVKDINDPSLLHDYYVARHHASSRYSVRGRGTKGYIGFDLDPKNLCIVFIKSIWYTEGACSELENYVLLRAHKVPSITSILAGGDVGGKMPQMTRNQEFFLNDRRPPSKHIHHRIVMKEIGHRLETYKDQKELL</sequence>
<reference evidence="1 2" key="1">
    <citation type="journal article" date="2012" name="BMC Genomics">
        <title>Comparative genomics of the white-rot fungi, Phanerochaete carnosa and P. chrysosporium, to elucidate the genetic basis of the distinct wood types they colonize.</title>
        <authorList>
            <person name="Suzuki H."/>
            <person name="MacDonald J."/>
            <person name="Syed K."/>
            <person name="Salamov A."/>
            <person name="Hori C."/>
            <person name="Aerts A."/>
            <person name="Henrissat B."/>
            <person name="Wiebenga A."/>
            <person name="vanKuyk P.A."/>
            <person name="Barry K."/>
            <person name="Lindquist E."/>
            <person name="LaButti K."/>
            <person name="Lapidus A."/>
            <person name="Lucas S."/>
            <person name="Coutinho P."/>
            <person name="Gong Y."/>
            <person name="Samejima M."/>
            <person name="Mahadevan R."/>
            <person name="Abou-Zaid M."/>
            <person name="de Vries R.P."/>
            <person name="Igarashi K."/>
            <person name="Yadav J.S."/>
            <person name="Grigoriev I.V."/>
            <person name="Master E.R."/>
        </authorList>
    </citation>
    <scope>NUCLEOTIDE SEQUENCE [LARGE SCALE GENOMIC DNA]</scope>
    <source>
        <strain evidence="1 2">HHB-10118-sp</strain>
    </source>
</reference>
<dbReference type="EMBL" id="JH930468">
    <property type="protein sequence ID" value="EKM60784.1"/>
    <property type="molecule type" value="Genomic_DNA"/>
</dbReference>
<name>K5WNM1_PHACS</name>
<dbReference type="GeneID" id="18909933"/>
<evidence type="ECO:0000313" key="1">
    <source>
        <dbReference type="EMBL" id="EKM60784.1"/>
    </source>
</evidence>